<organism evidence="2 3">
    <name type="scientific">Methylobacterium oryzihabitans</name>
    <dbReference type="NCBI Taxonomy" id="2499852"/>
    <lineage>
        <taxon>Bacteria</taxon>
        <taxon>Pseudomonadati</taxon>
        <taxon>Pseudomonadota</taxon>
        <taxon>Alphaproteobacteria</taxon>
        <taxon>Hyphomicrobiales</taxon>
        <taxon>Methylobacteriaceae</taxon>
        <taxon>Methylobacterium</taxon>
    </lineage>
</organism>
<sequence length="228" mass="24375">MNWNSVKRGLVVGTGAGLATVGVVTLAPAGVALGVLGAFGVCTKVGFGISGGMSILGFTFGAISEEDIKPDIKKILDDAAKQDKELRDAIAELTETNKSIRSDLKKWELYKTDAMHLTGVLVGAACADSKINATEANCIRNQVFGVSFLGLPQTTRDEINHLLNEEINLESAFSHFRQIGSASYRRLARPLLDVIMTCDADSASLHQREINFLTAWDVLSGTNSTTTA</sequence>
<evidence type="ECO:0000313" key="2">
    <source>
        <dbReference type="EMBL" id="RVU18455.1"/>
    </source>
</evidence>
<dbReference type="InterPro" id="IPR029024">
    <property type="entry name" value="TerB-like"/>
</dbReference>
<dbReference type="Proteomes" id="UP000286997">
    <property type="component" value="Unassembled WGS sequence"/>
</dbReference>
<name>A0A3S2XMM0_9HYPH</name>
<accession>A0A3S2XMM0</accession>
<keyword evidence="1" id="KW-0812">Transmembrane</keyword>
<reference evidence="2 3" key="1">
    <citation type="submission" date="2019-01" db="EMBL/GenBank/DDBJ databases">
        <authorList>
            <person name="Chen W.-M."/>
        </authorList>
    </citation>
    <scope>NUCLEOTIDE SEQUENCE [LARGE SCALE GENOMIC DNA]</scope>
    <source>
        <strain evidence="2 3">TER-1</strain>
    </source>
</reference>
<feature type="transmembrane region" description="Helical" evidence="1">
    <location>
        <begin position="45"/>
        <end position="64"/>
    </location>
</feature>
<keyword evidence="3" id="KW-1185">Reference proteome</keyword>
<comment type="caution">
    <text evidence="2">The sequence shown here is derived from an EMBL/GenBank/DDBJ whole genome shotgun (WGS) entry which is preliminary data.</text>
</comment>
<proteinExistence type="predicted"/>
<keyword evidence="1" id="KW-1133">Transmembrane helix</keyword>
<gene>
    <name evidence="2" type="ORF">EOE48_11240</name>
</gene>
<feature type="transmembrane region" description="Helical" evidence="1">
    <location>
        <begin position="12"/>
        <end position="39"/>
    </location>
</feature>
<keyword evidence="1" id="KW-0472">Membrane</keyword>
<dbReference type="Gene3D" id="1.10.3680.10">
    <property type="entry name" value="TerB-like"/>
    <property type="match status" value="1"/>
</dbReference>
<dbReference type="RefSeq" id="WP_127728939.1">
    <property type="nucleotide sequence ID" value="NZ_SACP01000009.1"/>
</dbReference>
<evidence type="ECO:0000256" key="1">
    <source>
        <dbReference type="SAM" id="Phobius"/>
    </source>
</evidence>
<evidence type="ECO:0008006" key="4">
    <source>
        <dbReference type="Google" id="ProtNLM"/>
    </source>
</evidence>
<dbReference type="EMBL" id="SACP01000009">
    <property type="protein sequence ID" value="RVU18455.1"/>
    <property type="molecule type" value="Genomic_DNA"/>
</dbReference>
<evidence type="ECO:0000313" key="3">
    <source>
        <dbReference type="Proteomes" id="UP000286997"/>
    </source>
</evidence>
<dbReference type="AlphaFoldDB" id="A0A3S2XMM0"/>
<protein>
    <recommendedName>
        <fullName evidence="4">Co-chaperone DjlA N-terminal domain-containing protein</fullName>
    </recommendedName>
</protein>